<dbReference type="GeneID" id="94193109"/>
<protein>
    <submittedName>
        <fullName evidence="3">Leucine-rich repeat domain-containing protein</fullName>
    </submittedName>
</protein>
<evidence type="ECO:0000313" key="3">
    <source>
        <dbReference type="EMBL" id="GIX61626.1"/>
    </source>
</evidence>
<accession>A0AAV4LP52</accession>
<dbReference type="InterPro" id="IPR032675">
    <property type="entry name" value="LRR_dom_sf"/>
</dbReference>
<keyword evidence="1" id="KW-0433">Leucine-rich repeat</keyword>
<dbReference type="PANTHER" id="PTHR15454:SF56">
    <property type="entry name" value="PROTEIN PHOSPHATASE 1 REGULATORY SUBUNIT 7-RELATED"/>
    <property type="match status" value="1"/>
</dbReference>
<sequence>MILNLRGQQLANLLDPAVVETMKGLGVTYNDVKVLHVARCGLTSLEGLDKFVNLESLDASSNNIDSFGPLGKLNKLRTVKLRENRIESLCVRRAGETTVITTLDEADVPTVEVDAAHYTLLNLEANRISRIVAEPGASITAECVLLAGNVVDDVSGLAAFTGITTLDLTGSASVDAEALLNIPFGSGFRLFLQECVITNEHCLLELLDRDEEAEVIAPEAISAEHPRMVKIATLNLSKLLQKEFVDYESEFADFRFAGDVMPCELKTPREYSEIKIDHSHFVVRTQCPSKHIETISTMVDLGDAMKHDCKRLENADVSSLVGSEAGSPLSINTMTTSGNSDDTPSLHYMESDETFCTGQNKHRDALTSRTKAIAEAWAETMKRDLYAQYAPVPDTVLAPADPAA</sequence>
<evidence type="ECO:0000256" key="2">
    <source>
        <dbReference type="ARBA" id="ARBA00022737"/>
    </source>
</evidence>
<reference evidence="3 4" key="1">
    <citation type="submission" date="2021-06" db="EMBL/GenBank/DDBJ databases">
        <title>Genome sequence of Babesia caballi.</title>
        <authorList>
            <person name="Yamagishi J."/>
            <person name="Kidaka T."/>
            <person name="Ochi A."/>
        </authorList>
    </citation>
    <scope>NUCLEOTIDE SEQUENCE [LARGE SCALE GENOMIC DNA]</scope>
    <source>
        <strain evidence="3">USDA-D6B2</strain>
    </source>
</reference>
<dbReference type="PROSITE" id="PS51450">
    <property type="entry name" value="LRR"/>
    <property type="match status" value="1"/>
</dbReference>
<evidence type="ECO:0000256" key="1">
    <source>
        <dbReference type="ARBA" id="ARBA00022614"/>
    </source>
</evidence>
<gene>
    <name evidence="3" type="ORF">BcabD6B2_10610</name>
</gene>
<keyword evidence="2" id="KW-0677">Repeat</keyword>
<dbReference type="RefSeq" id="XP_067713697.1">
    <property type="nucleotide sequence ID" value="XM_067857596.1"/>
</dbReference>
<dbReference type="GO" id="GO:0005737">
    <property type="term" value="C:cytoplasm"/>
    <property type="evidence" value="ECO:0007669"/>
    <property type="project" value="TreeGrafter"/>
</dbReference>
<keyword evidence="4" id="KW-1185">Reference proteome</keyword>
<organism evidence="3 4">
    <name type="scientific">Babesia caballi</name>
    <dbReference type="NCBI Taxonomy" id="5871"/>
    <lineage>
        <taxon>Eukaryota</taxon>
        <taxon>Sar</taxon>
        <taxon>Alveolata</taxon>
        <taxon>Apicomplexa</taxon>
        <taxon>Aconoidasida</taxon>
        <taxon>Piroplasmida</taxon>
        <taxon>Babesiidae</taxon>
        <taxon>Babesia</taxon>
    </lineage>
</organism>
<comment type="caution">
    <text evidence="3">The sequence shown here is derived from an EMBL/GenBank/DDBJ whole genome shotgun (WGS) entry which is preliminary data.</text>
</comment>
<dbReference type="Gene3D" id="3.80.10.10">
    <property type="entry name" value="Ribonuclease Inhibitor"/>
    <property type="match status" value="1"/>
</dbReference>
<dbReference type="InterPro" id="IPR001611">
    <property type="entry name" value="Leu-rich_rpt"/>
</dbReference>
<evidence type="ECO:0000313" key="4">
    <source>
        <dbReference type="Proteomes" id="UP001497744"/>
    </source>
</evidence>
<dbReference type="Proteomes" id="UP001497744">
    <property type="component" value="Unassembled WGS sequence"/>
</dbReference>
<name>A0AAV4LP52_BABCB</name>
<proteinExistence type="predicted"/>
<dbReference type="PANTHER" id="PTHR15454">
    <property type="entry name" value="NISCHARIN RELATED"/>
    <property type="match status" value="1"/>
</dbReference>
<dbReference type="EMBL" id="BPLF01000001">
    <property type="protein sequence ID" value="GIX61626.1"/>
    <property type="molecule type" value="Genomic_DNA"/>
</dbReference>
<dbReference type="AlphaFoldDB" id="A0AAV4LP52"/>
<dbReference type="SUPFAM" id="SSF52058">
    <property type="entry name" value="L domain-like"/>
    <property type="match status" value="1"/>
</dbReference>